<dbReference type="PANTHER" id="PTHR30121">
    <property type="entry name" value="UNCHARACTERIZED PROTEIN YJGR-RELATED"/>
    <property type="match status" value="1"/>
</dbReference>
<evidence type="ECO:0000313" key="2">
    <source>
        <dbReference type="Proteomes" id="UP000001400"/>
    </source>
</evidence>
<dbReference type="GeneID" id="8828013"/>
<dbReference type="eggNOG" id="arCOG04035">
    <property type="taxonomic scope" value="Archaea"/>
</dbReference>
<dbReference type="Pfam" id="PF12846">
    <property type="entry name" value="AAA_10"/>
    <property type="match status" value="1"/>
</dbReference>
<accession>B5IH97</accession>
<dbReference type="EMBL" id="CP001941">
    <property type="protein sequence ID" value="ADD08865.1"/>
    <property type="molecule type" value="Genomic_DNA"/>
</dbReference>
<dbReference type="KEGG" id="abi:Aboo_1056"/>
<dbReference type="AlphaFoldDB" id="B5IH97"/>
<dbReference type="InterPro" id="IPR051162">
    <property type="entry name" value="T4SS_component"/>
</dbReference>
<dbReference type="Gene3D" id="3.40.50.300">
    <property type="entry name" value="P-loop containing nucleotide triphosphate hydrolases"/>
    <property type="match status" value="1"/>
</dbReference>
<dbReference type="InterPro" id="IPR027417">
    <property type="entry name" value="P-loop_NTPase"/>
</dbReference>
<reference evidence="1" key="1">
    <citation type="submission" date="2010-02" db="EMBL/GenBank/DDBJ databases">
        <title>Complete sequence of Aciduliprofundum boonei T469.</title>
        <authorList>
            <consortium name="US DOE Joint Genome Institute"/>
            <person name="Lucas S."/>
            <person name="Copeland A."/>
            <person name="Lapidus A."/>
            <person name="Cheng J.-F."/>
            <person name="Bruce D."/>
            <person name="Goodwin L."/>
            <person name="Pitluck S."/>
            <person name="Saunders E."/>
            <person name="Detter J.C."/>
            <person name="Han C."/>
            <person name="Tapia R."/>
            <person name="Land M."/>
            <person name="Hauser L."/>
            <person name="Kyrpides N."/>
            <person name="Mikhailova N."/>
            <person name="Flores G."/>
            <person name="Reysenbach A.-L."/>
            <person name="Woyke T."/>
        </authorList>
    </citation>
    <scope>NUCLEOTIDE SEQUENCE</scope>
    <source>
        <strain evidence="1">T469</strain>
    </source>
</reference>
<gene>
    <name evidence="1" type="ordered locus">Aboo_1056</name>
</gene>
<dbReference type="PANTHER" id="PTHR30121:SF6">
    <property type="entry name" value="SLR6007 PROTEIN"/>
    <property type="match status" value="1"/>
</dbReference>
<dbReference type="Gene3D" id="1.10.8.730">
    <property type="match status" value="1"/>
</dbReference>
<dbReference type="Proteomes" id="UP000001400">
    <property type="component" value="Chromosome"/>
</dbReference>
<dbReference type="SUPFAM" id="SSF52540">
    <property type="entry name" value="P-loop containing nucleoside triphosphate hydrolases"/>
    <property type="match status" value="1"/>
</dbReference>
<dbReference type="eggNOG" id="arCOG07496">
    <property type="taxonomic scope" value="Archaea"/>
</dbReference>
<proteinExistence type="predicted"/>
<protein>
    <submittedName>
        <fullName evidence="1">Type IV secretory pathway VirB4 protein-like protein</fullName>
    </submittedName>
</protein>
<dbReference type="HOGENOM" id="CLU_009097_4_1_2"/>
<dbReference type="RefSeq" id="WP_008086573.1">
    <property type="nucleotide sequence ID" value="NC_013926.1"/>
</dbReference>
<sequence length="566" mass="65969">MVIKKDIIFDKEKMRLRLQPINLKNVLKPKIEIYKNHIEAKIKRLYIFPLLPKEYPTMLEYGYLRNLLSSYMNVDISLHLDRLKDEKAIALIHTDLTNIKAELLTTGETSPKYSKLKLEYDSLSKLKDLISARKTHAYFLTLSIAVKGRTYKEAEETLGKIESALQAMNFKLIKGYYRVWAIFKSTLPMMDRNIPYYKGRFVHTDVITASFPFISEFAGVLGEDMILYGINDINSTPVFVDRFYLPSQNMLIFGKTGSGKSYFEKLTILRAYNVNPDVMIYAIDPLSENAGTFKALGGININLWQGKHVINPLELRGEEVANKVRSVIAMLETLFQMNGEEMALLDVILNQLYRENEHPIMEDLIERCAKEEKLKRVSMVLEIFKKGSLAFLNRKTNFKMEKDIVNFDLGDVPDNLLAFFMTMIIDYIYAHIKMKKYEDRKKLVYVDEVHHLWSHERAAEMLSWMARHTRHFQTGLTLLTQSANDAFLNKYTRAIMENTEMHLLLYHDYISEDVRKFYKFVPQEERYITIRHNAKEAGYSVGLLRLGVVKVPIRIYASEEEDKFIA</sequence>
<keyword evidence="2" id="KW-1185">Reference proteome</keyword>
<dbReference type="STRING" id="439481.Aboo_1056"/>
<organism evidence="1 2">
    <name type="scientific">Aciduliprofundum boonei (strain DSM 19572 / T469)</name>
    <dbReference type="NCBI Taxonomy" id="439481"/>
    <lineage>
        <taxon>Archaea</taxon>
        <taxon>Methanobacteriati</taxon>
        <taxon>Thermoplasmatota</taxon>
        <taxon>DHVE2 group</taxon>
        <taxon>Candidatus Aciduliprofundum</taxon>
    </lineage>
</organism>
<name>B5IH97_ACIB4</name>
<evidence type="ECO:0000313" key="1">
    <source>
        <dbReference type="EMBL" id="ADD08865.1"/>
    </source>
</evidence>
<dbReference type="OrthoDB" id="308309at2157"/>